<protein>
    <recommendedName>
        <fullName evidence="5">NAD(P)-binding domain-containing protein</fullName>
    </recommendedName>
</protein>
<evidence type="ECO:0000313" key="6">
    <source>
        <dbReference type="EMBL" id="KAG0589043.1"/>
    </source>
</evidence>
<comment type="caution">
    <text evidence="6">The sequence shown here is derived from an EMBL/GenBank/DDBJ whole genome shotgun (WGS) entry which is preliminary data.</text>
</comment>
<sequence>MAASSVLLRAVPGPVAQMRSVPPAHGIETSTTLLAPSICGVRGFGVGRSGYGVCVRKSVLRGFRAQSGATNVERGAEITSGSGKDNNVVFVAGATGNVGSRVVRELVKSGFQVRAGVRAVAKGQALLEAAKLAKTSSSEKEPVELVECDLEKQDTIANSLGNAGVVVCSIGASEKEISDVTGPYRIDYKATENLIKAATRAKVNHFILVTSLGTTKLGWPASILNLFWGVLIWKAKAEKALEDSGLPYTIVRPGGMERPTDTYKETHNLRLASRDTWFGGQVSNLQVAELIANCVSNLDRARFKVLEAVAETTAPLRPIEELLAAVPAERR</sequence>
<dbReference type="SUPFAM" id="SSF51735">
    <property type="entry name" value="NAD(P)-binding Rossmann-fold domains"/>
    <property type="match status" value="1"/>
</dbReference>
<dbReference type="PANTHER" id="PTHR47285">
    <property type="entry name" value="PROTEIN TIC 62, CHLOROPLASTIC"/>
    <property type="match status" value="1"/>
</dbReference>
<dbReference type="InterPro" id="IPR016040">
    <property type="entry name" value="NAD(P)-bd_dom"/>
</dbReference>
<accession>A0A8T0J2U6</accession>
<evidence type="ECO:0000313" key="7">
    <source>
        <dbReference type="Proteomes" id="UP000822688"/>
    </source>
</evidence>
<dbReference type="CDD" id="cd05243">
    <property type="entry name" value="SDR_a5"/>
    <property type="match status" value="1"/>
</dbReference>
<gene>
    <name evidence="6" type="ORF">KC19_2G287400</name>
</gene>
<dbReference type="InterPro" id="IPR036291">
    <property type="entry name" value="NAD(P)-bd_dom_sf"/>
</dbReference>
<evidence type="ECO:0000256" key="2">
    <source>
        <dbReference type="ARBA" id="ARBA00022528"/>
    </source>
</evidence>
<evidence type="ECO:0000256" key="3">
    <source>
        <dbReference type="ARBA" id="ARBA00022640"/>
    </source>
</evidence>
<reference evidence="6" key="1">
    <citation type="submission" date="2020-06" db="EMBL/GenBank/DDBJ databases">
        <title>WGS assembly of Ceratodon purpureus strain R40.</title>
        <authorList>
            <person name="Carey S.B."/>
            <person name="Jenkins J."/>
            <person name="Shu S."/>
            <person name="Lovell J.T."/>
            <person name="Sreedasyam A."/>
            <person name="Maumus F."/>
            <person name="Tiley G.P."/>
            <person name="Fernandez-Pozo N."/>
            <person name="Barry K."/>
            <person name="Chen C."/>
            <person name="Wang M."/>
            <person name="Lipzen A."/>
            <person name="Daum C."/>
            <person name="Saski C.A."/>
            <person name="Payton A.C."/>
            <person name="Mcbreen J.C."/>
            <person name="Conrad R.E."/>
            <person name="Kollar L.M."/>
            <person name="Olsson S."/>
            <person name="Huttunen S."/>
            <person name="Landis J.B."/>
            <person name="Wickett N.J."/>
            <person name="Johnson M.G."/>
            <person name="Rensing S.A."/>
            <person name="Grimwood J."/>
            <person name="Schmutz J."/>
            <person name="Mcdaniel S.F."/>
        </authorList>
    </citation>
    <scope>NUCLEOTIDE SEQUENCE</scope>
    <source>
        <strain evidence="6">R40</strain>
    </source>
</reference>
<dbReference type="Pfam" id="PF13460">
    <property type="entry name" value="NAD_binding_10"/>
    <property type="match status" value="1"/>
</dbReference>
<dbReference type="GO" id="GO:0009507">
    <property type="term" value="C:chloroplast"/>
    <property type="evidence" value="ECO:0007669"/>
    <property type="project" value="UniProtKB-SubCell"/>
</dbReference>
<dbReference type="FunFam" id="3.40.50.720:FF:000499">
    <property type="entry name" value="Protein TIC 62, chloroplastic"/>
    <property type="match status" value="1"/>
</dbReference>
<dbReference type="AlphaFoldDB" id="A0A8T0J2U6"/>
<proteinExistence type="predicted"/>
<dbReference type="Gene3D" id="3.40.50.720">
    <property type="entry name" value="NAD(P)-binding Rossmann-like Domain"/>
    <property type="match status" value="1"/>
</dbReference>
<dbReference type="InterPro" id="IPR044719">
    <property type="entry name" value="TIC62"/>
</dbReference>
<organism evidence="6 7">
    <name type="scientific">Ceratodon purpureus</name>
    <name type="common">Fire moss</name>
    <name type="synonym">Dicranum purpureum</name>
    <dbReference type="NCBI Taxonomy" id="3225"/>
    <lineage>
        <taxon>Eukaryota</taxon>
        <taxon>Viridiplantae</taxon>
        <taxon>Streptophyta</taxon>
        <taxon>Embryophyta</taxon>
        <taxon>Bryophyta</taxon>
        <taxon>Bryophytina</taxon>
        <taxon>Bryopsida</taxon>
        <taxon>Dicranidae</taxon>
        <taxon>Pseudoditrichales</taxon>
        <taxon>Ditrichaceae</taxon>
        <taxon>Ceratodon</taxon>
    </lineage>
</organism>
<evidence type="ECO:0000259" key="5">
    <source>
        <dbReference type="Pfam" id="PF13460"/>
    </source>
</evidence>
<evidence type="ECO:0000256" key="4">
    <source>
        <dbReference type="ARBA" id="ARBA00022946"/>
    </source>
</evidence>
<dbReference type="EMBL" id="CM026422">
    <property type="protein sequence ID" value="KAG0589043.1"/>
    <property type="molecule type" value="Genomic_DNA"/>
</dbReference>
<name>A0A8T0J2U6_CERPU</name>
<keyword evidence="2" id="KW-0150">Chloroplast</keyword>
<dbReference type="Proteomes" id="UP000822688">
    <property type="component" value="Chromosome 2"/>
</dbReference>
<keyword evidence="3" id="KW-0934">Plastid</keyword>
<keyword evidence="4" id="KW-0809">Transit peptide</keyword>
<evidence type="ECO:0000256" key="1">
    <source>
        <dbReference type="ARBA" id="ARBA00004229"/>
    </source>
</evidence>
<comment type="subcellular location">
    <subcellularLocation>
        <location evidence="1">Plastid</location>
        <location evidence="1">Chloroplast</location>
    </subcellularLocation>
</comment>
<keyword evidence="7" id="KW-1185">Reference proteome</keyword>
<feature type="domain" description="NAD(P)-binding" evidence="5">
    <location>
        <begin position="93"/>
        <end position="297"/>
    </location>
</feature>
<dbReference type="PANTHER" id="PTHR47285:SF1">
    <property type="entry name" value="PROTEIN TIC 62, CHLOROPLASTIC"/>
    <property type="match status" value="1"/>
</dbReference>